<feature type="domain" description="CBS" evidence="10">
    <location>
        <begin position="17"/>
        <end position="80"/>
    </location>
</feature>
<dbReference type="RefSeq" id="WP_010043378.1">
    <property type="nucleotide sequence ID" value="NZ_CP025958.1"/>
</dbReference>
<feature type="transmembrane region" description="Helical" evidence="9">
    <location>
        <begin position="171"/>
        <end position="191"/>
    </location>
</feature>
<dbReference type="OrthoDB" id="9790355at2"/>
<keyword evidence="3" id="KW-0813">Transport</keyword>
<keyword evidence="8" id="KW-0129">CBS domain</keyword>
<dbReference type="Proteomes" id="UP000245802">
    <property type="component" value="Chromosome"/>
</dbReference>
<dbReference type="Pfam" id="PF01769">
    <property type="entry name" value="MgtE"/>
    <property type="match status" value="1"/>
</dbReference>
<evidence type="ECO:0000256" key="1">
    <source>
        <dbReference type="ARBA" id="ARBA00004141"/>
    </source>
</evidence>
<dbReference type="CDD" id="cd04606">
    <property type="entry name" value="CBS_pair_Mg_transporter"/>
    <property type="match status" value="1"/>
</dbReference>
<evidence type="ECO:0000256" key="5">
    <source>
        <dbReference type="ARBA" id="ARBA00022842"/>
    </source>
</evidence>
<feature type="transmembrane region" description="Helical" evidence="9">
    <location>
        <begin position="246"/>
        <end position="267"/>
    </location>
</feature>
<dbReference type="GO" id="GO:0015095">
    <property type="term" value="F:magnesium ion transmembrane transporter activity"/>
    <property type="evidence" value="ECO:0007669"/>
    <property type="project" value="InterPro"/>
</dbReference>
<keyword evidence="7 9" id="KW-0472">Membrane</keyword>
<dbReference type="PROSITE" id="PS51371">
    <property type="entry name" value="CBS"/>
    <property type="match status" value="2"/>
</dbReference>
<keyword evidence="5" id="KW-0460">Magnesium</keyword>
<evidence type="ECO:0000256" key="6">
    <source>
        <dbReference type="ARBA" id="ARBA00022989"/>
    </source>
</evidence>
<protein>
    <submittedName>
        <fullName evidence="11">Magnesium transporter</fullName>
    </submittedName>
</protein>
<name>A0A2Z3GY68_9BACT</name>
<gene>
    <name evidence="11" type="ORF">C1280_16135</name>
</gene>
<dbReference type="EMBL" id="CP025958">
    <property type="protein sequence ID" value="AWM38368.1"/>
    <property type="molecule type" value="Genomic_DNA"/>
</dbReference>
<dbReference type="AlphaFoldDB" id="A0A2Z3GY68"/>
<feature type="transmembrane region" description="Helical" evidence="9">
    <location>
        <begin position="273"/>
        <end position="296"/>
    </location>
</feature>
<feature type="transmembrane region" description="Helical" evidence="9">
    <location>
        <begin position="197"/>
        <end position="225"/>
    </location>
</feature>
<dbReference type="Pfam" id="PF00571">
    <property type="entry name" value="CBS"/>
    <property type="match status" value="2"/>
</dbReference>
<evidence type="ECO:0000313" key="12">
    <source>
        <dbReference type="Proteomes" id="UP000245802"/>
    </source>
</evidence>
<dbReference type="InterPro" id="IPR036739">
    <property type="entry name" value="SLC41_membr_dom_sf"/>
</dbReference>
<sequence>MPLHLTEAQLNEPVTVYARNDYATLYPEWTVSEALAHMRQHPPPGRIIYFYVVDDAMRLVGVVPTRRLLLATLETPIRDVMIEGVIAIPASATLLDACEFFTMHRLLAFPVVDQLRRLIGVIDIEAYAEELAETSDPGGPPPTRDDVFQLIGVRLTRAQQARPLVAFRGRFPWLLCNVAGGTLAAILAEIYQVELNWQHAVLALFIPVVLALAESVAIQSVTLALEAFREAQPSWRDLFARLRSEAATGLMLGLATGLLVGAIAAGWQGLAKLFLIVLGGIGIGVTCAAIVGLAVPHLLHLMKRDPQVAAGPIALTCADIAALLAYFNLARLLT</sequence>
<evidence type="ECO:0000256" key="9">
    <source>
        <dbReference type="SAM" id="Phobius"/>
    </source>
</evidence>
<dbReference type="KEGG" id="gog:C1280_16135"/>
<feature type="transmembrane region" description="Helical" evidence="9">
    <location>
        <begin position="308"/>
        <end position="329"/>
    </location>
</feature>
<dbReference type="InterPro" id="IPR046342">
    <property type="entry name" value="CBS_dom_sf"/>
</dbReference>
<keyword evidence="4 9" id="KW-0812">Transmembrane</keyword>
<comment type="subcellular location">
    <subcellularLocation>
        <location evidence="1">Membrane</location>
        <topology evidence="1">Multi-pass membrane protein</topology>
    </subcellularLocation>
</comment>
<feature type="domain" description="CBS" evidence="10">
    <location>
        <begin position="81"/>
        <end position="137"/>
    </location>
</feature>
<dbReference type="GO" id="GO:0016020">
    <property type="term" value="C:membrane"/>
    <property type="evidence" value="ECO:0007669"/>
    <property type="project" value="UniProtKB-SubCell"/>
</dbReference>
<evidence type="ECO:0000256" key="8">
    <source>
        <dbReference type="PROSITE-ProRule" id="PRU00703"/>
    </source>
</evidence>
<dbReference type="PANTHER" id="PTHR43773">
    <property type="entry name" value="MAGNESIUM TRANSPORTER MGTE"/>
    <property type="match status" value="1"/>
</dbReference>
<dbReference type="InterPro" id="IPR000644">
    <property type="entry name" value="CBS_dom"/>
</dbReference>
<reference evidence="11 12" key="1">
    <citation type="submission" date="2018-01" db="EMBL/GenBank/DDBJ databases">
        <title>G. obscuriglobus.</title>
        <authorList>
            <person name="Franke J."/>
            <person name="Blomberg W."/>
            <person name="Selmecki A."/>
        </authorList>
    </citation>
    <scope>NUCLEOTIDE SEQUENCE [LARGE SCALE GENOMIC DNA]</scope>
    <source>
        <strain evidence="11 12">DSM 5831</strain>
    </source>
</reference>
<evidence type="ECO:0000256" key="7">
    <source>
        <dbReference type="ARBA" id="ARBA00023136"/>
    </source>
</evidence>
<comment type="similarity">
    <text evidence="2">Belongs to the SLC41A transporter family.</text>
</comment>
<evidence type="ECO:0000259" key="10">
    <source>
        <dbReference type="PROSITE" id="PS51371"/>
    </source>
</evidence>
<accession>A0A2Z3GY68</accession>
<evidence type="ECO:0000313" key="11">
    <source>
        <dbReference type="EMBL" id="AWM38368.1"/>
    </source>
</evidence>
<keyword evidence="12" id="KW-1185">Reference proteome</keyword>
<evidence type="ECO:0000256" key="3">
    <source>
        <dbReference type="ARBA" id="ARBA00022448"/>
    </source>
</evidence>
<keyword evidence="6 9" id="KW-1133">Transmembrane helix</keyword>
<evidence type="ECO:0000256" key="4">
    <source>
        <dbReference type="ARBA" id="ARBA00022692"/>
    </source>
</evidence>
<dbReference type="SUPFAM" id="SSF54631">
    <property type="entry name" value="CBS-domain pair"/>
    <property type="match status" value="1"/>
</dbReference>
<dbReference type="PANTHER" id="PTHR43773:SF1">
    <property type="entry name" value="MAGNESIUM TRANSPORTER MGTE"/>
    <property type="match status" value="1"/>
</dbReference>
<dbReference type="SUPFAM" id="SSF161093">
    <property type="entry name" value="MgtE membrane domain-like"/>
    <property type="match status" value="1"/>
</dbReference>
<dbReference type="SMART" id="SM00116">
    <property type="entry name" value="CBS"/>
    <property type="match status" value="2"/>
</dbReference>
<organism evidence="11 12">
    <name type="scientific">Gemmata obscuriglobus</name>
    <dbReference type="NCBI Taxonomy" id="114"/>
    <lineage>
        <taxon>Bacteria</taxon>
        <taxon>Pseudomonadati</taxon>
        <taxon>Planctomycetota</taxon>
        <taxon>Planctomycetia</taxon>
        <taxon>Gemmatales</taxon>
        <taxon>Gemmataceae</taxon>
        <taxon>Gemmata</taxon>
    </lineage>
</organism>
<proteinExistence type="inferred from homology"/>
<dbReference type="InterPro" id="IPR006669">
    <property type="entry name" value="MgtE_transporter"/>
</dbReference>
<dbReference type="InterPro" id="IPR006667">
    <property type="entry name" value="SLC41_membr_dom"/>
</dbReference>
<dbReference type="Gene3D" id="1.10.357.20">
    <property type="entry name" value="SLC41 divalent cation transporters, integral membrane domain"/>
    <property type="match status" value="1"/>
</dbReference>
<dbReference type="Gene3D" id="3.10.580.10">
    <property type="entry name" value="CBS-domain"/>
    <property type="match status" value="1"/>
</dbReference>
<evidence type="ECO:0000256" key="2">
    <source>
        <dbReference type="ARBA" id="ARBA00009749"/>
    </source>
</evidence>